<dbReference type="EMBL" id="KN847042">
    <property type="protein sequence ID" value="KIW29527.1"/>
    <property type="molecule type" value="Genomic_DNA"/>
</dbReference>
<dbReference type="AlphaFoldDB" id="A0A0D2AWA4"/>
<dbReference type="OrthoDB" id="5358398at2759"/>
<protein>
    <recommendedName>
        <fullName evidence="1">Luciferase domain-containing protein</fullName>
    </recommendedName>
</protein>
<gene>
    <name evidence="2" type="ORF">PV07_05340</name>
</gene>
<keyword evidence="3" id="KW-1185">Reference proteome</keyword>
<feature type="domain" description="Luciferase" evidence="1">
    <location>
        <begin position="187"/>
        <end position="251"/>
    </location>
</feature>
<dbReference type="HOGENOM" id="CLU_063954_1_0_1"/>
<dbReference type="InterPro" id="IPR048273">
    <property type="entry name" value="Luciferase"/>
</dbReference>
<evidence type="ECO:0000313" key="3">
    <source>
        <dbReference type="Proteomes" id="UP000054466"/>
    </source>
</evidence>
<proteinExistence type="predicted"/>
<dbReference type="RefSeq" id="XP_016249743.1">
    <property type="nucleotide sequence ID" value="XM_016392224.1"/>
</dbReference>
<dbReference type="Proteomes" id="UP000054466">
    <property type="component" value="Unassembled WGS sequence"/>
</dbReference>
<dbReference type="PANTHER" id="PTHR38695:SF1">
    <property type="entry name" value="AMINO ACID PERMEASE_ SLC12A DOMAIN-CONTAINING PROTEIN"/>
    <property type="match status" value="1"/>
</dbReference>
<evidence type="ECO:0000313" key="2">
    <source>
        <dbReference type="EMBL" id="KIW29527.1"/>
    </source>
</evidence>
<evidence type="ECO:0000259" key="1">
    <source>
        <dbReference type="Pfam" id="PF17648"/>
    </source>
</evidence>
<organism evidence="2 3">
    <name type="scientific">Cladophialophora immunda</name>
    <dbReference type="NCBI Taxonomy" id="569365"/>
    <lineage>
        <taxon>Eukaryota</taxon>
        <taxon>Fungi</taxon>
        <taxon>Dikarya</taxon>
        <taxon>Ascomycota</taxon>
        <taxon>Pezizomycotina</taxon>
        <taxon>Eurotiomycetes</taxon>
        <taxon>Chaetothyriomycetidae</taxon>
        <taxon>Chaetothyriales</taxon>
        <taxon>Herpotrichiellaceae</taxon>
        <taxon>Cladophialophora</taxon>
    </lineage>
</organism>
<sequence length="261" mass="28496">MESITSTLATQYHKLIDTVNARPRQTAATTTAVALTLSLTWVLSDFHAWKSFGTGGTPPTWAGYWRMTKLRLNRMLLFGKDDLSDPSPLSSSGPRYLDPAAIPVREGARPPTMARTMPQRQVPYKAGTAEAGAEERVKSMMASLAAKHPSILDLRPSKTEGGSTDAIYAKPALETLNDKARDNKILGTEIAHAHPSDGSLHVWLSEADAKTVVEKGWGLRFPLKFVDKGWAMVYAPRTMAEVDVVERIVRAGIAWIAGVEV</sequence>
<dbReference type="PANTHER" id="PTHR38695">
    <property type="entry name" value="AMINO ACID PERMEASE_ SLC12A DOMAIN-CONTAINING PROTEIN"/>
    <property type="match status" value="1"/>
</dbReference>
<dbReference type="Pfam" id="PF17648">
    <property type="entry name" value="Luciferase"/>
    <property type="match status" value="1"/>
</dbReference>
<dbReference type="InterPro" id="IPR040841">
    <property type="entry name" value="Luciferase_dom"/>
</dbReference>
<accession>A0A0D2AWA4</accession>
<dbReference type="VEuPathDB" id="FungiDB:PV07_05340"/>
<dbReference type="GeneID" id="27344534"/>
<dbReference type="STRING" id="569365.A0A0D2AWA4"/>
<reference evidence="2 3" key="1">
    <citation type="submission" date="2015-01" db="EMBL/GenBank/DDBJ databases">
        <title>The Genome Sequence of Cladophialophora immunda CBS83496.</title>
        <authorList>
            <consortium name="The Broad Institute Genomics Platform"/>
            <person name="Cuomo C."/>
            <person name="de Hoog S."/>
            <person name="Gorbushina A."/>
            <person name="Stielow B."/>
            <person name="Teixiera M."/>
            <person name="Abouelleil A."/>
            <person name="Chapman S.B."/>
            <person name="Priest M."/>
            <person name="Young S.K."/>
            <person name="Wortman J."/>
            <person name="Nusbaum C."/>
            <person name="Birren B."/>
        </authorList>
    </citation>
    <scope>NUCLEOTIDE SEQUENCE [LARGE SCALE GENOMIC DNA]</scope>
    <source>
        <strain evidence="2 3">CBS 83496</strain>
    </source>
</reference>
<name>A0A0D2AWA4_9EURO</name>